<feature type="transmembrane region" description="Helical" evidence="6">
    <location>
        <begin position="318"/>
        <end position="335"/>
    </location>
</feature>
<dbReference type="InterPro" id="IPR012435">
    <property type="entry name" value="TMEM144"/>
</dbReference>
<evidence type="ECO:0000256" key="5">
    <source>
        <dbReference type="ARBA" id="ARBA00023136"/>
    </source>
</evidence>
<feature type="non-terminal residue" evidence="7">
    <location>
        <position position="1"/>
    </location>
</feature>
<keyword evidence="8" id="KW-1185">Reference proteome</keyword>
<feature type="transmembrane region" description="Helical" evidence="6">
    <location>
        <begin position="210"/>
        <end position="234"/>
    </location>
</feature>
<comment type="similarity">
    <text evidence="2">Belongs to the TMEM144 family.</text>
</comment>
<dbReference type="EMBL" id="BTSY01000005">
    <property type="protein sequence ID" value="GMT28067.1"/>
    <property type="molecule type" value="Genomic_DNA"/>
</dbReference>
<evidence type="ECO:0000256" key="3">
    <source>
        <dbReference type="ARBA" id="ARBA00022692"/>
    </source>
</evidence>
<dbReference type="InterPro" id="IPR010651">
    <property type="entry name" value="Sugar_transport"/>
</dbReference>
<reference evidence="7" key="1">
    <citation type="submission" date="2023-10" db="EMBL/GenBank/DDBJ databases">
        <title>Genome assembly of Pristionchus species.</title>
        <authorList>
            <person name="Yoshida K."/>
            <person name="Sommer R.J."/>
        </authorList>
    </citation>
    <scope>NUCLEOTIDE SEQUENCE</scope>
    <source>
        <strain evidence="7">RS5133</strain>
    </source>
</reference>
<gene>
    <name evidence="7" type="ORF">PFISCL1PPCAC_19364</name>
</gene>
<evidence type="ECO:0000313" key="8">
    <source>
        <dbReference type="Proteomes" id="UP001432322"/>
    </source>
</evidence>
<dbReference type="PANTHER" id="PTHR16119">
    <property type="entry name" value="TRANSMEMBRANE PROTEIN 144"/>
    <property type="match status" value="1"/>
</dbReference>
<evidence type="ECO:0000256" key="6">
    <source>
        <dbReference type="SAM" id="Phobius"/>
    </source>
</evidence>
<evidence type="ECO:0008006" key="9">
    <source>
        <dbReference type="Google" id="ProtNLM"/>
    </source>
</evidence>
<name>A0AAV5WAR0_9BILA</name>
<feature type="transmembrane region" description="Helical" evidence="6">
    <location>
        <begin position="58"/>
        <end position="80"/>
    </location>
</feature>
<feature type="transmembrane region" description="Helical" evidence="6">
    <location>
        <begin position="121"/>
        <end position="139"/>
    </location>
</feature>
<proteinExistence type="inferred from homology"/>
<accession>A0AAV5WAR0</accession>
<dbReference type="GO" id="GO:0016020">
    <property type="term" value="C:membrane"/>
    <property type="evidence" value="ECO:0007669"/>
    <property type="project" value="UniProtKB-SubCell"/>
</dbReference>
<evidence type="ECO:0000256" key="1">
    <source>
        <dbReference type="ARBA" id="ARBA00004141"/>
    </source>
</evidence>
<evidence type="ECO:0000256" key="4">
    <source>
        <dbReference type="ARBA" id="ARBA00022989"/>
    </source>
</evidence>
<dbReference type="PANTHER" id="PTHR16119:SF15">
    <property type="entry name" value="TRANSMEMBRANE PROTEIN 144 HOMOLOG"/>
    <property type="match status" value="1"/>
</dbReference>
<feature type="transmembrane region" description="Helical" evidence="6">
    <location>
        <begin position="254"/>
        <end position="274"/>
    </location>
</feature>
<keyword evidence="5 6" id="KW-0472">Membrane</keyword>
<keyword evidence="4 6" id="KW-1133">Transmembrane helix</keyword>
<sequence>SLALGLGACGISAGLFGSMFVPVRKYDSGDGFFAQWVMSTAILFVGFLVHVYQGFPGFFPLAMIGGACWTIGNSMAIPIINRLGMAMGILIWNTANCMTGWASGRFGLFGTIARPPANQPLNYIGLICVIIGGFIFSQLDSKPNNGGTKKDEEEKVSISLKLRNDRNSMGEIPEKEALNEKKIDGDSDTEEDDAIATQKTTAAAGKKDRIFAFVLSIISGVLYGVTFAPVNCMIDNHDKPAFANHPTNGLDYVFSHYFGIFLTSTALFLGYCIYKRNDPWINPQIALPGYLSGLFWGVAQSSFFIANDNLSQTVTFPIITMLPGCIASAWSILYFREITGQRNFIILAVAMTITLFGAAMVGLSKDFTF</sequence>
<dbReference type="Proteomes" id="UP001432322">
    <property type="component" value="Unassembled WGS sequence"/>
</dbReference>
<evidence type="ECO:0000256" key="2">
    <source>
        <dbReference type="ARBA" id="ARBA00005731"/>
    </source>
</evidence>
<feature type="transmembrane region" description="Helical" evidence="6">
    <location>
        <begin position="344"/>
        <end position="363"/>
    </location>
</feature>
<comment type="subcellular location">
    <subcellularLocation>
        <location evidence="1">Membrane</location>
        <topology evidence="1">Multi-pass membrane protein</topology>
    </subcellularLocation>
</comment>
<dbReference type="GO" id="GO:0015144">
    <property type="term" value="F:carbohydrate transmembrane transporter activity"/>
    <property type="evidence" value="ECO:0007669"/>
    <property type="project" value="InterPro"/>
</dbReference>
<comment type="caution">
    <text evidence="7">The sequence shown here is derived from an EMBL/GenBank/DDBJ whole genome shotgun (WGS) entry which is preliminary data.</text>
</comment>
<evidence type="ECO:0000313" key="7">
    <source>
        <dbReference type="EMBL" id="GMT28067.1"/>
    </source>
</evidence>
<feature type="transmembrane region" description="Helical" evidence="6">
    <location>
        <begin position="286"/>
        <end position="306"/>
    </location>
</feature>
<feature type="transmembrane region" description="Helical" evidence="6">
    <location>
        <begin position="33"/>
        <end position="51"/>
    </location>
</feature>
<dbReference type="AlphaFoldDB" id="A0AAV5WAR0"/>
<protein>
    <recommendedName>
        <fullName evidence="9">Transmembrane protein 144</fullName>
    </recommendedName>
</protein>
<keyword evidence="3 6" id="KW-0812">Transmembrane</keyword>
<dbReference type="Pfam" id="PF07857">
    <property type="entry name" value="TMEM144"/>
    <property type="match status" value="1"/>
</dbReference>
<organism evidence="7 8">
    <name type="scientific">Pristionchus fissidentatus</name>
    <dbReference type="NCBI Taxonomy" id="1538716"/>
    <lineage>
        <taxon>Eukaryota</taxon>
        <taxon>Metazoa</taxon>
        <taxon>Ecdysozoa</taxon>
        <taxon>Nematoda</taxon>
        <taxon>Chromadorea</taxon>
        <taxon>Rhabditida</taxon>
        <taxon>Rhabditina</taxon>
        <taxon>Diplogasteromorpha</taxon>
        <taxon>Diplogasteroidea</taxon>
        <taxon>Neodiplogasteridae</taxon>
        <taxon>Pristionchus</taxon>
    </lineage>
</organism>